<comment type="function">
    <text evidence="6">Sigma factors are initiation factors that promote the attachment of RNA polymerase to specific initiation sites and are then released. This sigma factor is the primary sigma factor during exponential growth.</text>
</comment>
<dbReference type="Pfam" id="PF04542">
    <property type="entry name" value="Sigma70_r2"/>
    <property type="match status" value="1"/>
</dbReference>
<evidence type="ECO:0000256" key="6">
    <source>
        <dbReference type="HAMAP-Rule" id="MF_00963"/>
    </source>
</evidence>
<dbReference type="Gene3D" id="1.10.601.10">
    <property type="entry name" value="RNA Polymerase Primary Sigma Factor"/>
    <property type="match status" value="1"/>
</dbReference>
<dbReference type="NCBIfam" id="NF004208">
    <property type="entry name" value="PRK05658.1"/>
    <property type="match status" value="1"/>
</dbReference>
<dbReference type="PANTHER" id="PTHR30603">
    <property type="entry name" value="RNA POLYMERASE SIGMA FACTOR RPO"/>
    <property type="match status" value="1"/>
</dbReference>
<dbReference type="FunFam" id="1.10.601.10:FF:000001">
    <property type="entry name" value="RNA polymerase sigma factor SigA"/>
    <property type="match status" value="1"/>
</dbReference>
<dbReference type="Gene3D" id="1.10.10.10">
    <property type="entry name" value="Winged helix-like DNA-binding domain superfamily/Winged helix DNA-binding domain"/>
    <property type="match status" value="2"/>
</dbReference>
<feature type="compositionally biased region" description="Acidic residues" evidence="7">
    <location>
        <begin position="217"/>
        <end position="233"/>
    </location>
</feature>
<evidence type="ECO:0000256" key="4">
    <source>
        <dbReference type="ARBA" id="ARBA00023125"/>
    </source>
</evidence>
<feature type="region of interest" description="Sigma-70 factor domain-3" evidence="6">
    <location>
        <begin position="515"/>
        <end position="591"/>
    </location>
</feature>
<dbReference type="PRINTS" id="PR00046">
    <property type="entry name" value="SIGMA70FCT"/>
</dbReference>
<dbReference type="SUPFAM" id="SSF88659">
    <property type="entry name" value="Sigma3 and sigma4 domains of RNA polymerase sigma factors"/>
    <property type="match status" value="2"/>
</dbReference>
<reference evidence="10" key="1">
    <citation type="journal article" date="2014" name="Int. J. Syst. Evol. Microbiol.">
        <title>Complete genome sequence of Corynebacterium casei LMG S-19264T (=DSM 44701T), isolated from a smear-ripened cheese.</title>
        <authorList>
            <consortium name="US DOE Joint Genome Institute (JGI-PGF)"/>
            <person name="Walter F."/>
            <person name="Albersmeier A."/>
            <person name="Kalinowski J."/>
            <person name="Ruckert C."/>
        </authorList>
    </citation>
    <scope>NUCLEOTIDE SEQUENCE</scope>
    <source>
        <strain evidence="10">KCTC 32422</strain>
    </source>
</reference>
<dbReference type="InterPro" id="IPR050239">
    <property type="entry name" value="Sigma-70_RNA_pol_init_factors"/>
</dbReference>
<dbReference type="InterPro" id="IPR009042">
    <property type="entry name" value="RNA_pol_sigma70_r1_2"/>
</dbReference>
<evidence type="ECO:0000256" key="3">
    <source>
        <dbReference type="ARBA" id="ARBA00023082"/>
    </source>
</evidence>
<keyword evidence="1 6" id="KW-0963">Cytoplasm</keyword>
<dbReference type="GO" id="GO:0005737">
    <property type="term" value="C:cytoplasm"/>
    <property type="evidence" value="ECO:0007669"/>
    <property type="project" value="UniProtKB-SubCell"/>
</dbReference>
<organism evidence="10 11">
    <name type="scientific">Novosphingobium arvoryzae</name>
    <dbReference type="NCBI Taxonomy" id="1256514"/>
    <lineage>
        <taxon>Bacteria</taxon>
        <taxon>Pseudomonadati</taxon>
        <taxon>Pseudomonadota</taxon>
        <taxon>Alphaproteobacteria</taxon>
        <taxon>Sphingomonadales</taxon>
        <taxon>Sphingomonadaceae</taxon>
        <taxon>Novosphingobium</taxon>
    </lineage>
</organism>
<evidence type="ECO:0000313" key="11">
    <source>
        <dbReference type="Proteomes" id="UP000634139"/>
    </source>
</evidence>
<dbReference type="RefSeq" id="WP_189539843.1">
    <property type="nucleotide sequence ID" value="NZ_BMZD01000003.1"/>
</dbReference>
<dbReference type="InterPro" id="IPR013325">
    <property type="entry name" value="RNA_pol_sigma_r2"/>
</dbReference>
<feature type="domain" description="RNA polymerase sigma-70" evidence="8">
    <location>
        <begin position="460"/>
        <end position="473"/>
    </location>
</feature>
<dbReference type="InterPro" id="IPR007630">
    <property type="entry name" value="RNA_pol_sigma70_r4"/>
</dbReference>
<dbReference type="NCBIfam" id="TIGR02937">
    <property type="entry name" value="sigma70-ECF"/>
    <property type="match status" value="1"/>
</dbReference>
<dbReference type="Pfam" id="PF03979">
    <property type="entry name" value="Sigma70_r1_1"/>
    <property type="match status" value="1"/>
</dbReference>
<feature type="compositionally biased region" description="Acidic residues" evidence="7">
    <location>
        <begin position="194"/>
        <end position="206"/>
    </location>
</feature>
<dbReference type="EMBL" id="BMZD01000003">
    <property type="protein sequence ID" value="GGZ94965.1"/>
    <property type="molecule type" value="Genomic_DNA"/>
</dbReference>
<comment type="similarity">
    <text evidence="6">Belongs to the sigma-70 factor family. RpoD/SigA subfamily.</text>
</comment>
<feature type="region of interest" description="Sigma-70 factor domain-2" evidence="6">
    <location>
        <begin position="436"/>
        <end position="506"/>
    </location>
</feature>
<evidence type="ECO:0000256" key="5">
    <source>
        <dbReference type="ARBA" id="ARBA00023163"/>
    </source>
</evidence>
<dbReference type="CDD" id="cd06171">
    <property type="entry name" value="Sigma70_r4"/>
    <property type="match status" value="1"/>
</dbReference>
<dbReference type="FunFam" id="1.10.10.10:FF:000004">
    <property type="entry name" value="RNA polymerase sigma factor SigA"/>
    <property type="match status" value="1"/>
</dbReference>
<sequence length="670" mass="76469">MDEELNGGEKEGGDAPLIDLNEASIKKLIARAKKRGVITYDELNEALPQDQMTSEQIEDIMAAISEMGVNIVESDEDAVDPEEREVDEIDEPDPVGERPDLIKKKETVERTDDPVRMYLREMGAVELLSREGEIAIAKRIEAGRDTMILGLCESPITFHAIIQWSEALNAGEMQLREILDLDAMLSKEPAPENLTEDGEEEGDGEISEATAGPSFKEEEDVEEESADEEDEDGIERRARRPAEEEEEDNTLSLAQMEAQLKPEALEKFALITELFRKFEKLQANRLESMSLGLDFPAAKEKQYQELREELTAQVESVQFHASKIEYLVDNLYAFNRRLTALGGQMLRLAERHKVSRKDFLDTYVGNELDDTWLATMSKRDKKWAAFAENEADAVERIRSEVADIASATGMALTEFRRIVNMVQKGEREARIAKKEMVEANLRLVISIAKKYTNRGLQFLDLIQEGNIGLMKAVDKFEYRRGYKFSTYATWWIRQAITRSIADQARTIRIPVHMIETINKLVRTSRQFLHEQGREPTPEEMAERLSMPLEKVRKVMKIAKEPISLETPIGDEEDSHLGDFIEDKNAIIPVDAAIQANLKETVTRVLASLTPREERVLRMRFGIGMNTDHTLEEVGQQFSVTRERIRQIEAKALRKLKHPSRSRKMRSFLDQ</sequence>
<dbReference type="Pfam" id="PF04546">
    <property type="entry name" value="Sigma70_ner"/>
    <property type="match status" value="1"/>
</dbReference>
<keyword evidence="3 6" id="KW-0731">Sigma factor</keyword>
<dbReference type="HAMAP" id="MF_00963">
    <property type="entry name" value="Sigma70_RpoD_SigA"/>
    <property type="match status" value="1"/>
</dbReference>
<proteinExistence type="inferred from homology"/>
<dbReference type="AlphaFoldDB" id="A0A918RDN7"/>
<dbReference type="InterPro" id="IPR013324">
    <property type="entry name" value="RNA_pol_sigma_r3/r4-like"/>
</dbReference>
<evidence type="ECO:0000256" key="1">
    <source>
        <dbReference type="ARBA" id="ARBA00022490"/>
    </source>
</evidence>
<dbReference type="Proteomes" id="UP000634139">
    <property type="component" value="Unassembled WGS sequence"/>
</dbReference>
<accession>A0A918RDN7</accession>
<dbReference type="InterPro" id="IPR007624">
    <property type="entry name" value="RNA_pol_sigma70_r3"/>
</dbReference>
<keyword evidence="2 6" id="KW-0805">Transcription regulation</keyword>
<feature type="DNA-binding region" description="H-T-H motif" evidence="6">
    <location>
        <begin position="630"/>
        <end position="649"/>
    </location>
</feature>
<dbReference type="Gene3D" id="1.10.220.120">
    <property type="entry name" value="Sigma-70 factor, region 1.1"/>
    <property type="match status" value="1"/>
</dbReference>
<feature type="region of interest" description="Disordered" evidence="7">
    <location>
        <begin position="76"/>
        <end position="98"/>
    </location>
</feature>
<dbReference type="InterPro" id="IPR042189">
    <property type="entry name" value="RNA_pol_sigma_70_r1_1_sf"/>
</dbReference>
<dbReference type="PROSITE" id="PS00716">
    <property type="entry name" value="SIGMA70_2"/>
    <property type="match status" value="1"/>
</dbReference>
<dbReference type="Pfam" id="PF00140">
    <property type="entry name" value="Sigma70_r1_2"/>
    <property type="match status" value="1"/>
</dbReference>
<protein>
    <recommendedName>
        <fullName evidence="6">RNA polymerase sigma factor RpoD</fullName>
    </recommendedName>
    <alternativeName>
        <fullName evidence="6">Sigma-70</fullName>
    </alternativeName>
</protein>
<evidence type="ECO:0000259" key="8">
    <source>
        <dbReference type="PROSITE" id="PS00715"/>
    </source>
</evidence>
<feature type="compositionally biased region" description="Acidic residues" evidence="7">
    <location>
        <begin position="76"/>
        <end position="94"/>
    </location>
</feature>
<dbReference type="InterPro" id="IPR007627">
    <property type="entry name" value="RNA_pol_sigma70_r2"/>
</dbReference>
<dbReference type="InterPro" id="IPR036388">
    <property type="entry name" value="WH-like_DNA-bd_sf"/>
</dbReference>
<dbReference type="GO" id="GO:0006352">
    <property type="term" value="P:DNA-templated transcription initiation"/>
    <property type="evidence" value="ECO:0007669"/>
    <property type="project" value="UniProtKB-UniRule"/>
</dbReference>
<keyword evidence="5 6" id="KW-0804">Transcription</keyword>
<evidence type="ECO:0000256" key="7">
    <source>
        <dbReference type="SAM" id="MobiDB-lite"/>
    </source>
</evidence>
<dbReference type="PROSITE" id="PS00715">
    <property type="entry name" value="SIGMA70_1"/>
    <property type="match status" value="1"/>
</dbReference>
<dbReference type="NCBIfam" id="TIGR02393">
    <property type="entry name" value="RpoD_Cterm"/>
    <property type="match status" value="1"/>
</dbReference>
<feature type="domain" description="RNA polymerase sigma-70" evidence="9">
    <location>
        <begin position="629"/>
        <end position="655"/>
    </location>
</feature>
<feature type="region of interest" description="Sigma-70 factor domain-4" evidence="6">
    <location>
        <begin position="604"/>
        <end position="657"/>
    </location>
</feature>
<feature type="region of interest" description="Disordered" evidence="7">
    <location>
        <begin position="191"/>
        <end position="251"/>
    </location>
</feature>
<dbReference type="InterPro" id="IPR028630">
    <property type="entry name" value="Sigma70_RpoD"/>
</dbReference>
<comment type="caution">
    <text evidence="10">The sequence shown here is derived from an EMBL/GenBank/DDBJ whole genome shotgun (WGS) entry which is preliminary data.</text>
</comment>
<keyword evidence="11" id="KW-1185">Reference proteome</keyword>
<evidence type="ECO:0000313" key="10">
    <source>
        <dbReference type="EMBL" id="GGZ94965.1"/>
    </source>
</evidence>
<dbReference type="SUPFAM" id="SSF88946">
    <property type="entry name" value="Sigma2 domain of RNA polymerase sigma factors"/>
    <property type="match status" value="1"/>
</dbReference>
<dbReference type="InterPro" id="IPR014284">
    <property type="entry name" value="RNA_pol_sigma-70_dom"/>
</dbReference>
<gene>
    <name evidence="6 10" type="primary">rpoD</name>
    <name evidence="10" type="ORF">GCM10011617_13620</name>
</gene>
<reference evidence="10" key="2">
    <citation type="submission" date="2020-09" db="EMBL/GenBank/DDBJ databases">
        <authorList>
            <person name="Sun Q."/>
            <person name="Kim S."/>
        </authorList>
    </citation>
    <scope>NUCLEOTIDE SEQUENCE</scope>
    <source>
        <strain evidence="10">KCTC 32422</strain>
    </source>
</reference>
<dbReference type="GO" id="GO:0003677">
    <property type="term" value="F:DNA binding"/>
    <property type="evidence" value="ECO:0007669"/>
    <property type="project" value="UniProtKB-UniRule"/>
</dbReference>
<evidence type="ECO:0000256" key="2">
    <source>
        <dbReference type="ARBA" id="ARBA00023015"/>
    </source>
</evidence>
<dbReference type="GO" id="GO:0016987">
    <property type="term" value="F:sigma factor activity"/>
    <property type="evidence" value="ECO:0007669"/>
    <property type="project" value="UniProtKB-UniRule"/>
</dbReference>
<dbReference type="InterPro" id="IPR007127">
    <property type="entry name" value="RNA_pol_sigma_70_r1_1"/>
</dbReference>
<comment type="subunit">
    <text evidence="6">Interacts transiently with the RNA polymerase catalytic core.</text>
</comment>
<dbReference type="InterPro" id="IPR007631">
    <property type="entry name" value="RNA_pol_sigma_70_non-ess"/>
</dbReference>
<dbReference type="Pfam" id="PF04539">
    <property type="entry name" value="Sigma70_r3"/>
    <property type="match status" value="1"/>
</dbReference>
<evidence type="ECO:0000259" key="9">
    <source>
        <dbReference type="PROSITE" id="PS00716"/>
    </source>
</evidence>
<dbReference type="Pfam" id="PF04545">
    <property type="entry name" value="Sigma70_r4"/>
    <property type="match status" value="1"/>
</dbReference>
<feature type="short sequence motif" description="Interaction with polymerase core subunit RpoC" evidence="6">
    <location>
        <begin position="460"/>
        <end position="463"/>
    </location>
</feature>
<keyword evidence="4 6" id="KW-0238">DNA-binding</keyword>
<name>A0A918RDN7_9SPHN</name>
<dbReference type="InterPro" id="IPR012760">
    <property type="entry name" value="RNA_pol_sigma_RpoD_C"/>
</dbReference>
<dbReference type="FunFam" id="1.10.10.10:FF:000002">
    <property type="entry name" value="RNA polymerase sigma factor SigA"/>
    <property type="match status" value="1"/>
</dbReference>
<comment type="subcellular location">
    <subcellularLocation>
        <location evidence="6">Cytoplasm</location>
    </subcellularLocation>
</comment>
<dbReference type="PANTHER" id="PTHR30603:SF60">
    <property type="entry name" value="RNA POLYMERASE SIGMA FACTOR RPOD"/>
    <property type="match status" value="1"/>
</dbReference>
<dbReference type="InterPro" id="IPR000943">
    <property type="entry name" value="RNA_pol_sigma70"/>
</dbReference>